<protein>
    <submittedName>
        <fullName evidence="1">DsbA family protein</fullName>
    </submittedName>
</protein>
<dbReference type="RefSeq" id="WP_305471241.1">
    <property type="nucleotide sequence ID" value="NZ_JAUYVT010000002.1"/>
</dbReference>
<dbReference type="PANTHER" id="PTHR13887:SF54">
    <property type="entry name" value="DSBA FAMILY PROTEIN"/>
    <property type="match status" value="1"/>
</dbReference>
<dbReference type="Gene3D" id="1.10.472.60">
    <property type="entry name" value="putative protein disulfide isomerase domain"/>
    <property type="match status" value="1"/>
</dbReference>
<dbReference type="Gene3D" id="3.40.30.10">
    <property type="entry name" value="Glutaredoxin"/>
    <property type="match status" value="1"/>
</dbReference>
<proteinExistence type="predicted"/>
<reference evidence="1" key="1">
    <citation type="submission" date="2023-07" db="EMBL/GenBank/DDBJ databases">
        <title>Genome content predicts the carbon catabolic preferences of heterotrophic bacteria.</title>
        <authorList>
            <person name="Gralka M."/>
        </authorList>
    </citation>
    <scope>NUCLEOTIDE SEQUENCE</scope>
    <source>
        <strain evidence="1">4G09</strain>
    </source>
</reference>
<dbReference type="InterPro" id="IPR036249">
    <property type="entry name" value="Thioredoxin-like_sf"/>
</dbReference>
<keyword evidence="2" id="KW-1185">Reference proteome</keyword>
<dbReference type="Pfam" id="PF13743">
    <property type="entry name" value="Thioredoxin_5"/>
    <property type="match status" value="1"/>
</dbReference>
<dbReference type="Proteomes" id="UP001177212">
    <property type="component" value="Unassembled WGS sequence"/>
</dbReference>
<gene>
    <name evidence="1" type="ORF">Q8W34_03730</name>
</gene>
<dbReference type="CDD" id="cd03025">
    <property type="entry name" value="DsbA_FrnE_like"/>
    <property type="match status" value="1"/>
</dbReference>
<organism evidence="1 2">
    <name type="scientific">Pseudoalteromonas marina</name>
    <dbReference type="NCBI Taxonomy" id="267375"/>
    <lineage>
        <taxon>Bacteria</taxon>
        <taxon>Pseudomonadati</taxon>
        <taxon>Pseudomonadota</taxon>
        <taxon>Gammaproteobacteria</taxon>
        <taxon>Alteromonadales</taxon>
        <taxon>Pseudoalteromonadaceae</taxon>
        <taxon>Pseudoalteromonas</taxon>
    </lineage>
</organism>
<dbReference type="PANTHER" id="PTHR13887">
    <property type="entry name" value="GLUTATHIONE S-TRANSFERASE KAPPA"/>
    <property type="match status" value="1"/>
</dbReference>
<dbReference type="SUPFAM" id="SSF52833">
    <property type="entry name" value="Thioredoxin-like"/>
    <property type="match status" value="1"/>
</dbReference>
<comment type="caution">
    <text evidence="1">The sequence shown here is derived from an EMBL/GenBank/DDBJ whole genome shotgun (WGS) entry which is preliminary data.</text>
</comment>
<evidence type="ECO:0000313" key="2">
    <source>
        <dbReference type="Proteomes" id="UP001177212"/>
    </source>
</evidence>
<name>A0ABT9FAB2_9GAMM</name>
<evidence type="ECO:0000313" key="1">
    <source>
        <dbReference type="EMBL" id="MDP2563725.1"/>
    </source>
</evidence>
<dbReference type="EMBL" id="JAUYVT010000002">
    <property type="protein sequence ID" value="MDP2563725.1"/>
    <property type="molecule type" value="Genomic_DNA"/>
</dbReference>
<accession>A0ABT9FAB2</accession>
<sequence>MFQSKLIYIHDPMCSWCWAYAPTWLKLKEQLEHKIIVEYKVGGLAADSQQPMPKAMKEMLEDTWHKIQKQLGTQFNYDFWRNCEPRRSTYPACRAALIARKTNKEAQMIEAIQHAYYLNAQNPSDEATLVALAKSIGLDEEGFANELVSSSLNNELSDELAFVNALPINGFPSLVLIHNNSYYPIGVNYTDWQSTYSQILNIID</sequence>